<evidence type="ECO:0000313" key="6">
    <source>
        <dbReference type="Proteomes" id="UP000192783"/>
    </source>
</evidence>
<dbReference type="InterPro" id="IPR010327">
    <property type="entry name" value="FldB/FldC_alpha/beta"/>
</dbReference>
<proteinExistence type="inferred from homology"/>
<gene>
    <name evidence="5" type="ORF">SAMN02746041_01890</name>
</gene>
<dbReference type="Proteomes" id="UP000192783">
    <property type="component" value="Unassembled WGS sequence"/>
</dbReference>
<dbReference type="RefSeq" id="WP_170920510.1">
    <property type="nucleotide sequence ID" value="NZ_FWXF01000009.1"/>
</dbReference>
<keyword evidence="6" id="KW-1185">Reference proteome</keyword>
<dbReference type="PANTHER" id="PTHR30548:SF4">
    <property type="entry name" value="SUBUNIT OF OXYGEN-SENSITIVE 2-HYDROXYISOCAPROYL-COA DEHYDRATASE"/>
    <property type="match status" value="1"/>
</dbReference>
<comment type="similarity">
    <text evidence="1">Belongs to the FldB/FldC dehydratase alpha/beta subunit family.</text>
</comment>
<organism evidence="5 6">
    <name type="scientific">Desulfacinum hydrothermale DSM 13146</name>
    <dbReference type="NCBI Taxonomy" id="1121390"/>
    <lineage>
        <taxon>Bacteria</taxon>
        <taxon>Pseudomonadati</taxon>
        <taxon>Thermodesulfobacteriota</taxon>
        <taxon>Syntrophobacteria</taxon>
        <taxon>Syntrophobacterales</taxon>
        <taxon>Syntrophobacteraceae</taxon>
        <taxon>Desulfacinum</taxon>
    </lineage>
</organism>
<dbReference type="STRING" id="1121390.SAMN02746041_01890"/>
<dbReference type="Gene3D" id="1.20.1270.370">
    <property type="match status" value="1"/>
</dbReference>
<keyword evidence="3" id="KW-0408">Iron</keyword>
<name>A0A1W1XKG0_9BACT</name>
<keyword evidence="2" id="KW-0479">Metal-binding</keyword>
<evidence type="ECO:0000313" key="5">
    <source>
        <dbReference type="EMBL" id="SMC23988.1"/>
    </source>
</evidence>
<evidence type="ECO:0000256" key="4">
    <source>
        <dbReference type="ARBA" id="ARBA00023014"/>
    </source>
</evidence>
<protein>
    <submittedName>
        <fullName evidence="5">Benzoyl-CoA reductase/2-hydroxyglutaryl-CoA dehydratase subunit, BcrC/BadD/HgdB</fullName>
    </submittedName>
</protein>
<dbReference type="GO" id="GO:0051536">
    <property type="term" value="F:iron-sulfur cluster binding"/>
    <property type="evidence" value="ECO:0007669"/>
    <property type="project" value="UniProtKB-KW"/>
</dbReference>
<dbReference type="Pfam" id="PF06050">
    <property type="entry name" value="HGD-D"/>
    <property type="match status" value="1"/>
</dbReference>
<dbReference type="Gene3D" id="3.40.50.11900">
    <property type="match status" value="1"/>
</dbReference>
<sequence>MDVRAPSPGACRTRSQDEVPAVGWLCSAVPEELLIAAGAEPRRLYGYEARGEGSESLLPTTFCAYVHGVLQAALQGAFASLAAVVVVNSCDAMRRLADLWQRQIKEPPVFRLDFPFGFGSAAEDYWVAALKHLVRYLEDLAGRPIKDSDLQGAIAVMNETRRRVMALDRLRAQPLRGISGVDYSRWLVKAFVGDKRRFLSQSAPILAEWEAAANGAGPAPPRLVLGGCAADTVHLVQVMEACGTQVVADTLCTGSRHFDTLVEEWGDSVRAVARRYLRRAPCARRVDGSDFVGHLLRRVRETRADGVVFPTLKFCDMVRWRLPRLAAVMAQEGIPFLHVERDGSAASWGQMQTRIQAFVEMIETRRAAG</sequence>
<evidence type="ECO:0000256" key="1">
    <source>
        <dbReference type="ARBA" id="ARBA00005806"/>
    </source>
</evidence>
<dbReference type="EMBL" id="FWXF01000009">
    <property type="protein sequence ID" value="SMC23988.1"/>
    <property type="molecule type" value="Genomic_DNA"/>
</dbReference>
<evidence type="ECO:0000256" key="2">
    <source>
        <dbReference type="ARBA" id="ARBA00022723"/>
    </source>
</evidence>
<dbReference type="PANTHER" id="PTHR30548">
    <property type="entry name" value="2-HYDROXYGLUTARYL-COA DEHYDRATASE, D-COMPONENT-RELATED"/>
    <property type="match status" value="1"/>
</dbReference>
<evidence type="ECO:0000256" key="3">
    <source>
        <dbReference type="ARBA" id="ARBA00023004"/>
    </source>
</evidence>
<reference evidence="5 6" key="1">
    <citation type="submission" date="2017-04" db="EMBL/GenBank/DDBJ databases">
        <authorList>
            <person name="Afonso C.L."/>
            <person name="Miller P.J."/>
            <person name="Scott M.A."/>
            <person name="Spackman E."/>
            <person name="Goraichik I."/>
            <person name="Dimitrov K.M."/>
            <person name="Suarez D.L."/>
            <person name="Swayne D.E."/>
        </authorList>
    </citation>
    <scope>NUCLEOTIDE SEQUENCE [LARGE SCALE GENOMIC DNA]</scope>
    <source>
        <strain evidence="5 6">DSM 13146</strain>
    </source>
</reference>
<dbReference type="Gene3D" id="3.40.50.11890">
    <property type="match status" value="1"/>
</dbReference>
<accession>A0A1W1XKG0</accession>
<dbReference type="GO" id="GO:0046872">
    <property type="term" value="F:metal ion binding"/>
    <property type="evidence" value="ECO:0007669"/>
    <property type="project" value="UniProtKB-KW"/>
</dbReference>
<dbReference type="AlphaFoldDB" id="A0A1W1XKG0"/>
<keyword evidence="4" id="KW-0411">Iron-sulfur</keyword>